<dbReference type="InterPro" id="IPR032095">
    <property type="entry name" value="Sacchrp_dh-like_C"/>
</dbReference>
<evidence type="ECO:0000256" key="1">
    <source>
        <dbReference type="ARBA" id="ARBA00004682"/>
    </source>
</evidence>
<feature type="domain" description="Alanine dehydrogenase/pyridine nucleotide transhydrogenase N-terminal" evidence="8">
    <location>
        <begin position="9"/>
        <end position="139"/>
    </location>
</feature>
<dbReference type="EMBL" id="MDYQ01000044">
    <property type="protein sequence ID" value="PRP85437.1"/>
    <property type="molecule type" value="Genomic_DNA"/>
</dbReference>
<dbReference type="PANTHER" id="PTHR11133">
    <property type="entry name" value="SACCHAROPINE DEHYDROGENASE"/>
    <property type="match status" value="1"/>
</dbReference>
<keyword evidence="10" id="KW-1185">Reference proteome</keyword>
<dbReference type="SMART" id="SM01003">
    <property type="entry name" value="AlaDh_PNT_N"/>
    <property type="match status" value="1"/>
</dbReference>
<keyword evidence="5" id="KW-0511">Multifunctional enzyme</keyword>
<reference evidence="9 10" key="1">
    <citation type="journal article" date="2018" name="Genome Biol. Evol.">
        <title>Multiple Roots of Fruiting Body Formation in Amoebozoa.</title>
        <authorList>
            <person name="Hillmann F."/>
            <person name="Forbes G."/>
            <person name="Novohradska S."/>
            <person name="Ferling I."/>
            <person name="Riege K."/>
            <person name="Groth M."/>
            <person name="Westermann M."/>
            <person name="Marz M."/>
            <person name="Spaller T."/>
            <person name="Winckler T."/>
            <person name="Schaap P."/>
            <person name="Glockner G."/>
        </authorList>
    </citation>
    <scope>NUCLEOTIDE SEQUENCE [LARGE SCALE GENOMIC DNA]</scope>
    <source>
        <strain evidence="9 10">Jena</strain>
    </source>
</reference>
<dbReference type="Pfam" id="PF03435">
    <property type="entry name" value="Sacchrp_dh_NADP"/>
    <property type="match status" value="1"/>
</dbReference>
<dbReference type="InterPro" id="IPR036291">
    <property type="entry name" value="NAD(P)-bd_dom_sf"/>
</dbReference>
<keyword evidence="3" id="KW-0521">NADP</keyword>
<accession>A0A2P6NNB6</accession>
<dbReference type="GO" id="GO:0033512">
    <property type="term" value="P:L-lysine catabolic process to acetyl-CoA via saccharopine"/>
    <property type="evidence" value="ECO:0007669"/>
    <property type="project" value="UniProtKB-UniPathway"/>
</dbReference>
<dbReference type="SMART" id="SM01002">
    <property type="entry name" value="AlaDh_PNT_C"/>
    <property type="match status" value="1"/>
</dbReference>
<evidence type="ECO:0000256" key="6">
    <source>
        <dbReference type="ARBA" id="ARBA00025744"/>
    </source>
</evidence>
<evidence type="ECO:0000313" key="10">
    <source>
        <dbReference type="Proteomes" id="UP000241769"/>
    </source>
</evidence>
<dbReference type="FunFam" id="3.40.50.720:FF:000072">
    <property type="entry name" value="Saccharopine dehydrogenase [NADP(+), L-glutamate-forming]"/>
    <property type="match status" value="1"/>
</dbReference>
<dbReference type="UniPathway" id="UPA00868">
    <property type="reaction ID" value="UER00835"/>
</dbReference>
<keyword evidence="4" id="KW-0560">Oxidoreductase</keyword>
<protein>
    <submittedName>
        <fullName evidence="9">Aminoadipic semialdehyde synthase</fullName>
    </submittedName>
</protein>
<evidence type="ECO:0000256" key="4">
    <source>
        <dbReference type="ARBA" id="ARBA00023002"/>
    </source>
</evidence>
<evidence type="ECO:0000313" key="9">
    <source>
        <dbReference type="EMBL" id="PRP85437.1"/>
    </source>
</evidence>
<comment type="similarity">
    <text evidence="6">In the C-terminal section; belongs to the saccharopine dehydrogenase family.</text>
</comment>
<dbReference type="InterPro" id="IPR005097">
    <property type="entry name" value="Sacchrp_dh_NADP-bd"/>
</dbReference>
<dbReference type="Pfam" id="PF05222">
    <property type="entry name" value="AlaDh_PNT_N"/>
    <property type="match status" value="1"/>
</dbReference>
<dbReference type="Gene3D" id="3.30.360.10">
    <property type="entry name" value="Dihydrodipicolinate Reductase, domain 2"/>
    <property type="match status" value="1"/>
</dbReference>
<evidence type="ECO:0000256" key="3">
    <source>
        <dbReference type="ARBA" id="ARBA00022857"/>
    </source>
</evidence>
<comment type="pathway">
    <text evidence="2">Amino-acid degradation; L-lysine degradation via saccharopine pathway; glutaryl-CoA from L-lysine: step 2/6.</text>
</comment>
<dbReference type="GO" id="GO:0005737">
    <property type="term" value="C:cytoplasm"/>
    <property type="evidence" value="ECO:0007669"/>
    <property type="project" value="TreeGrafter"/>
</dbReference>
<dbReference type="FunFam" id="3.30.360.10:FF:000008">
    <property type="entry name" value="Alpha-aminoadipic semialdehyde synthase, mitochondrial"/>
    <property type="match status" value="1"/>
</dbReference>
<gene>
    <name evidence="9" type="ORF">PROFUN_06806</name>
</gene>
<name>A0A2P6NNB6_9EUKA</name>
<dbReference type="AlphaFoldDB" id="A0A2P6NNB6"/>
<dbReference type="InterPro" id="IPR051168">
    <property type="entry name" value="AASS"/>
</dbReference>
<dbReference type="SUPFAM" id="SSF52283">
    <property type="entry name" value="Formate/glycerate dehydrogenase catalytic domain-like"/>
    <property type="match status" value="1"/>
</dbReference>
<dbReference type="FunFam" id="3.40.50.720:FF:000087">
    <property type="entry name" value="alpha-aminoadipic semialdehyde synthase, mitochondrial"/>
    <property type="match status" value="1"/>
</dbReference>
<dbReference type="GO" id="GO:0019878">
    <property type="term" value="P:lysine biosynthetic process via aminoadipic acid"/>
    <property type="evidence" value="ECO:0007669"/>
    <property type="project" value="TreeGrafter"/>
</dbReference>
<evidence type="ECO:0000256" key="2">
    <source>
        <dbReference type="ARBA" id="ARBA00004720"/>
    </source>
</evidence>
<dbReference type="GO" id="GO:0004753">
    <property type="term" value="F:saccharopine dehydrogenase activity"/>
    <property type="evidence" value="ECO:0007669"/>
    <property type="project" value="TreeGrafter"/>
</dbReference>
<dbReference type="STRING" id="1890364.A0A2P6NNB6"/>
<comment type="pathway">
    <text evidence="1">Amino-acid degradation; L-lysine degradation via saccharopine pathway; glutaryl-CoA from L-lysine: step 1/6.</text>
</comment>
<proteinExistence type="inferred from homology"/>
<dbReference type="Gene3D" id="3.40.50.720">
    <property type="entry name" value="NAD(P)-binding Rossmann-like Domain"/>
    <property type="match status" value="2"/>
</dbReference>
<dbReference type="SUPFAM" id="SSF51735">
    <property type="entry name" value="NAD(P)-binding Rossmann-fold domains"/>
    <property type="match status" value="1"/>
</dbReference>
<evidence type="ECO:0000259" key="7">
    <source>
        <dbReference type="SMART" id="SM01002"/>
    </source>
</evidence>
<dbReference type="Proteomes" id="UP000241769">
    <property type="component" value="Unassembled WGS sequence"/>
</dbReference>
<evidence type="ECO:0000256" key="5">
    <source>
        <dbReference type="ARBA" id="ARBA00023268"/>
    </source>
</evidence>
<dbReference type="SUPFAM" id="SSF55347">
    <property type="entry name" value="Glyceraldehyde-3-phosphate dehydrogenase-like, C-terminal domain"/>
    <property type="match status" value="1"/>
</dbReference>
<dbReference type="FunCoup" id="A0A2P6NNB6">
    <property type="interactions" value="84"/>
</dbReference>
<dbReference type="InterPro" id="IPR007698">
    <property type="entry name" value="AlaDH/PNT_NAD(H)-bd"/>
</dbReference>
<organism evidence="9 10">
    <name type="scientific">Planoprotostelium fungivorum</name>
    <dbReference type="NCBI Taxonomy" id="1890364"/>
    <lineage>
        <taxon>Eukaryota</taxon>
        <taxon>Amoebozoa</taxon>
        <taxon>Evosea</taxon>
        <taxon>Variosea</taxon>
        <taxon>Cavosteliida</taxon>
        <taxon>Cavosteliaceae</taxon>
        <taxon>Planoprotostelium</taxon>
    </lineage>
</organism>
<comment type="caution">
    <text evidence="9">The sequence shown here is derived from an EMBL/GenBank/DDBJ whole genome shotgun (WGS) entry which is preliminary data.</text>
</comment>
<evidence type="ECO:0000259" key="8">
    <source>
        <dbReference type="SMART" id="SM01003"/>
    </source>
</evidence>
<dbReference type="Pfam" id="PF16653">
    <property type="entry name" value="Sacchrp_dh_C"/>
    <property type="match status" value="1"/>
</dbReference>
<sequence length="775" mass="87042">MSNKSWVLGIRREDKNRWERRAPVGPSHVKKLIEKGIRVIVQPSTLRTYPDTAYQQAGAEISDDLSDASTIIAVKEVPNDLLMDGKTYVFFSHTIKAQHKNMEMLDCILQKNIRLLDYEVITDDTGSRLVRFGKFAGYAGTVDTLHALGDRLLALGHSTPFLHLGYSYCYNTVEMAKSAVTAMGEEISNYGLPQTMVPFTFLITSEAGNVSRGSQEIMKLLPHKIINHQQLQRLVKHPEEASPYHVYLLITTVADWSEPKDPDAIFDKQDYYAHPEKYRNTFYEKYAPHITCVLNCMYWDTKYPRLIDNDQMTEMYESGQSRLVAVGDITCDPMGSIEALIKTTSIDQPCFVYDPSSGEVHDAHTDTNWIYKPGVLFCAVDNFPTEFPKEATEYFGDHLMPFLEGLKIKSDVSLPFDQQNDLPPELHKAVITAHGELTPNFKYISEMRKENEKSLKNFLILGAGFVSIAALSYLSRNSSYNMTVADNVIENAEKLVANRKNCTAALLDVSDTVALEALVAKHNIVISLIPAHLHIKVAQVCLKLGRHMVTTSYISAEMQELNEEAKKAGLIFLNETGLDPGLDHMEAKRVIKQVTSAGGKIRSFVSWCGGLPMPEASMNPFGYKFSWSPRGVLVASTQPAKYIQESHVRDVSGDNLFSRRQQVSIFPGFSLEGIPNRDSTKYIEQYELGPECKTFFRGTLRYTGVAQLGLLDPKPVSWLAESAPSITWNDAVRKHLNARATLSTGKTIQHILRPQMGYPDKGFDDDQIRKIKDAL</sequence>
<dbReference type="OrthoDB" id="10059875at2759"/>
<dbReference type="InParanoid" id="A0A2P6NNB6"/>
<feature type="non-terminal residue" evidence="9">
    <location>
        <position position="775"/>
    </location>
</feature>
<dbReference type="CDD" id="cd12189">
    <property type="entry name" value="LKR_SDH_like"/>
    <property type="match status" value="1"/>
</dbReference>
<feature type="domain" description="Alanine dehydrogenase/pyridine nucleotide transhydrogenase NAD(H)-binding" evidence="7">
    <location>
        <begin position="179"/>
        <end position="379"/>
    </location>
</feature>
<dbReference type="PANTHER" id="PTHR11133:SF22">
    <property type="entry name" value="ALPHA-AMINOADIPIC SEMIALDEHYDE SYNTHASE, MITOCHONDRIAL"/>
    <property type="match status" value="1"/>
</dbReference>
<dbReference type="InterPro" id="IPR007886">
    <property type="entry name" value="AlaDH/PNT_N"/>
</dbReference>